<name>A0A2H1WG26_SPOFR</name>
<gene>
    <name evidence="1" type="ORF">SFRICE_024245</name>
</gene>
<protein>
    <submittedName>
        <fullName evidence="1">SFRICE_024245</fullName>
    </submittedName>
</protein>
<dbReference type="AlphaFoldDB" id="A0A2H1WG26"/>
<proteinExistence type="predicted"/>
<accession>A0A2H1WG26</accession>
<reference evidence="1" key="1">
    <citation type="submission" date="2016-07" db="EMBL/GenBank/DDBJ databases">
        <authorList>
            <person name="Bretaudeau A."/>
        </authorList>
    </citation>
    <scope>NUCLEOTIDE SEQUENCE</scope>
    <source>
        <strain evidence="1">Rice</strain>
        <tissue evidence="1">Whole body</tissue>
    </source>
</reference>
<evidence type="ECO:0000313" key="1">
    <source>
        <dbReference type="EMBL" id="SOQ51967.1"/>
    </source>
</evidence>
<organism evidence="1">
    <name type="scientific">Spodoptera frugiperda</name>
    <name type="common">Fall armyworm</name>
    <dbReference type="NCBI Taxonomy" id="7108"/>
    <lineage>
        <taxon>Eukaryota</taxon>
        <taxon>Metazoa</taxon>
        <taxon>Ecdysozoa</taxon>
        <taxon>Arthropoda</taxon>
        <taxon>Hexapoda</taxon>
        <taxon>Insecta</taxon>
        <taxon>Pterygota</taxon>
        <taxon>Neoptera</taxon>
        <taxon>Endopterygota</taxon>
        <taxon>Lepidoptera</taxon>
        <taxon>Glossata</taxon>
        <taxon>Ditrysia</taxon>
        <taxon>Noctuoidea</taxon>
        <taxon>Noctuidae</taxon>
        <taxon>Amphipyrinae</taxon>
        <taxon>Spodoptera</taxon>
    </lineage>
</organism>
<sequence>MDTRKPEALQVRCLLSVTNLRVVVESGIGKIWKGSNWASGKLIDTTQALFHVGFLRNKTPTMDSDSLVLWRRPLTTLEYFFKELFILISTGLQRYGNFTIDLGP</sequence>
<dbReference type="EMBL" id="ODYU01008397">
    <property type="protein sequence ID" value="SOQ51967.1"/>
    <property type="molecule type" value="Genomic_DNA"/>
</dbReference>